<feature type="compositionally biased region" description="Basic and acidic residues" evidence="1">
    <location>
        <begin position="126"/>
        <end position="136"/>
    </location>
</feature>
<sequence length="211" mass="23479">MAKQHDQDLKPTPAQPSGNPGQTDRETRLDSVEDWPVDLEEYVSADETMPRDETWPESRDEQPIQHPTADTGDLNEDPKSGLTDDFLASREEAISYVPPQHPVPDDSFHEANSPDREGMAPAEHQGLGREDMLPDSDPMIREADELLRAVMETLQVRGDFDEERLDLTVDGDIVTVRGEVDSSEELEALLETIASVEGVSEVLDEVYVIGD</sequence>
<evidence type="ECO:0000313" key="4">
    <source>
        <dbReference type="Proteomes" id="UP001446205"/>
    </source>
</evidence>
<evidence type="ECO:0000313" key="3">
    <source>
        <dbReference type="EMBL" id="MEK8090264.1"/>
    </source>
</evidence>
<dbReference type="InterPro" id="IPR007055">
    <property type="entry name" value="BON_dom"/>
</dbReference>
<feature type="compositionally biased region" description="Acidic residues" evidence="1">
    <location>
        <begin position="32"/>
        <end position="44"/>
    </location>
</feature>
<dbReference type="Gene3D" id="3.30.1340.30">
    <property type="match status" value="1"/>
</dbReference>
<accession>A0ABU9D9Q3</accession>
<feature type="domain" description="BON" evidence="2">
    <location>
        <begin position="142"/>
        <end position="210"/>
    </location>
</feature>
<keyword evidence="4" id="KW-1185">Reference proteome</keyword>
<dbReference type="Pfam" id="PF04972">
    <property type="entry name" value="BON"/>
    <property type="match status" value="1"/>
</dbReference>
<dbReference type="Proteomes" id="UP001446205">
    <property type="component" value="Unassembled WGS sequence"/>
</dbReference>
<protein>
    <submittedName>
        <fullName evidence="3">BON domain-containing protein</fullName>
    </submittedName>
</protein>
<organism evidence="3 4">
    <name type="scientific">Thermithiobacillus plumbiphilus</name>
    <dbReference type="NCBI Taxonomy" id="1729899"/>
    <lineage>
        <taxon>Bacteria</taxon>
        <taxon>Pseudomonadati</taxon>
        <taxon>Pseudomonadota</taxon>
        <taxon>Acidithiobacillia</taxon>
        <taxon>Acidithiobacillales</taxon>
        <taxon>Thermithiobacillaceae</taxon>
        <taxon>Thermithiobacillus</taxon>
    </lineage>
</organism>
<feature type="compositionally biased region" description="Basic and acidic residues" evidence="1">
    <location>
        <begin position="48"/>
        <end position="63"/>
    </location>
</feature>
<evidence type="ECO:0000259" key="2">
    <source>
        <dbReference type="PROSITE" id="PS50914"/>
    </source>
</evidence>
<dbReference type="RefSeq" id="WP_341371319.1">
    <property type="nucleotide sequence ID" value="NZ_JBBPCO010000010.1"/>
</dbReference>
<reference evidence="3 4" key="1">
    <citation type="submission" date="2024-04" db="EMBL/GenBank/DDBJ databases">
        <authorList>
            <person name="Abashina T."/>
            <person name="Shaikin A."/>
        </authorList>
    </citation>
    <scope>NUCLEOTIDE SEQUENCE [LARGE SCALE GENOMIC DNA]</scope>
    <source>
        <strain evidence="3 4">AAFK</strain>
    </source>
</reference>
<dbReference type="EMBL" id="JBBPCO010000010">
    <property type="protein sequence ID" value="MEK8090264.1"/>
    <property type="molecule type" value="Genomic_DNA"/>
</dbReference>
<comment type="caution">
    <text evidence="3">The sequence shown here is derived from an EMBL/GenBank/DDBJ whole genome shotgun (WGS) entry which is preliminary data.</text>
</comment>
<proteinExistence type="predicted"/>
<name>A0ABU9D9Q3_9PROT</name>
<feature type="compositionally biased region" description="Basic and acidic residues" evidence="1">
    <location>
        <begin position="103"/>
        <end position="118"/>
    </location>
</feature>
<evidence type="ECO:0000256" key="1">
    <source>
        <dbReference type="SAM" id="MobiDB-lite"/>
    </source>
</evidence>
<dbReference type="PROSITE" id="PS50914">
    <property type="entry name" value="BON"/>
    <property type="match status" value="1"/>
</dbReference>
<gene>
    <name evidence="3" type="ORF">WOB96_10875</name>
</gene>
<feature type="region of interest" description="Disordered" evidence="1">
    <location>
        <begin position="1"/>
        <end position="136"/>
    </location>
</feature>